<comment type="caution">
    <text evidence="1">The sequence shown here is derived from an EMBL/GenBank/DDBJ whole genome shotgun (WGS) entry which is preliminary data.</text>
</comment>
<protein>
    <submittedName>
        <fullName evidence="1">Uncharacterized protein</fullName>
    </submittedName>
</protein>
<evidence type="ECO:0000313" key="2">
    <source>
        <dbReference type="Proteomes" id="UP001148737"/>
    </source>
</evidence>
<proteinExistence type="predicted"/>
<dbReference type="Proteomes" id="UP001148737">
    <property type="component" value="Unassembled WGS sequence"/>
</dbReference>
<name>A0ACC1R8U8_9HYPO</name>
<sequence>MLQLSFTVAICGFLAYQALLIIYRLTFHPLAKFPGSPLAAATKWYEFFFDVCKGEGGQYAWEIQRMHEKYGPIIRINPDELHIKDSSYFHTIYAPLPARRDKWPPAAAMTGSSKGTFGIIDHFSHRKCRAANSPLFSTKRVTDAQPQVYGRVQRLCDAISEHHKNGSVLRVHVDVLAFTTDLMTTWILGEPLGCQDDVAIAEAWYATSQCLPRITPFVKQFPWIVTLALKLPVSLIQAVMPNLASLVSLRKSMYTAHQRHTSRKASSAAGSSEEKMDGMFPTVFDVLDNSSLPASEKDVDRQAQEAFVLVAGGTETTARTITSCMFQLVSNPSIYARLRAELKEVMPDPKSEPSLKTLENLPYFTAVLKENLRSMHLMTSRFPLRAHNDLQYKEWTLPKMWPVSMTVSEVLLDGDIFEDPKAFKPERWLTDDNKLQEDYRAAFVPFGRGTRACQGQSIAWAKMYICVAQLVRRFDFSLFETTYARDFKVTRDCFLGVPSEQSKGIRMLVTRDYALEDS</sequence>
<evidence type="ECO:0000313" key="1">
    <source>
        <dbReference type="EMBL" id="KAJ3499464.1"/>
    </source>
</evidence>
<gene>
    <name evidence="1" type="ORF">NLG97_g307</name>
</gene>
<accession>A0ACC1R8U8</accession>
<organism evidence="1 2">
    <name type="scientific">Lecanicillium saksenae</name>
    <dbReference type="NCBI Taxonomy" id="468837"/>
    <lineage>
        <taxon>Eukaryota</taxon>
        <taxon>Fungi</taxon>
        <taxon>Dikarya</taxon>
        <taxon>Ascomycota</taxon>
        <taxon>Pezizomycotina</taxon>
        <taxon>Sordariomycetes</taxon>
        <taxon>Hypocreomycetidae</taxon>
        <taxon>Hypocreales</taxon>
        <taxon>Cordycipitaceae</taxon>
        <taxon>Lecanicillium</taxon>
    </lineage>
</organism>
<reference evidence="1" key="1">
    <citation type="submission" date="2022-07" db="EMBL/GenBank/DDBJ databases">
        <title>Genome Sequence of Lecanicillium saksenae.</title>
        <authorList>
            <person name="Buettner E."/>
        </authorList>
    </citation>
    <scope>NUCLEOTIDE SEQUENCE</scope>
    <source>
        <strain evidence="1">VT-O1</strain>
    </source>
</reference>
<keyword evidence="2" id="KW-1185">Reference proteome</keyword>
<dbReference type="EMBL" id="JANAKD010000009">
    <property type="protein sequence ID" value="KAJ3499464.1"/>
    <property type="molecule type" value="Genomic_DNA"/>
</dbReference>